<comment type="caution">
    <text evidence="1">The sequence shown here is derived from an EMBL/GenBank/DDBJ whole genome shotgun (WGS) entry which is preliminary data.</text>
</comment>
<dbReference type="Proteomes" id="UP000824890">
    <property type="component" value="Unassembled WGS sequence"/>
</dbReference>
<proteinExistence type="predicted"/>
<accession>A0ABQ7YEG7</accession>
<keyword evidence="2" id="KW-1185">Reference proteome</keyword>
<protein>
    <submittedName>
        <fullName evidence="1">Uncharacterized protein</fullName>
    </submittedName>
</protein>
<organism evidence="1 2">
    <name type="scientific">Brassica napus</name>
    <name type="common">Rape</name>
    <dbReference type="NCBI Taxonomy" id="3708"/>
    <lineage>
        <taxon>Eukaryota</taxon>
        <taxon>Viridiplantae</taxon>
        <taxon>Streptophyta</taxon>
        <taxon>Embryophyta</taxon>
        <taxon>Tracheophyta</taxon>
        <taxon>Spermatophyta</taxon>
        <taxon>Magnoliopsida</taxon>
        <taxon>eudicotyledons</taxon>
        <taxon>Gunneridae</taxon>
        <taxon>Pentapetalae</taxon>
        <taxon>rosids</taxon>
        <taxon>malvids</taxon>
        <taxon>Brassicales</taxon>
        <taxon>Brassicaceae</taxon>
        <taxon>Brassiceae</taxon>
        <taxon>Brassica</taxon>
    </lineage>
</organism>
<sequence>MKPQLLLRSAIQFYSKPSRKQRPYSTVTTEFNIAGERNRVWSTNINTFDGVPELEVKNEGIPQPITSMQWPPYPSDVDKHAFVDIKSVAG</sequence>
<evidence type="ECO:0000313" key="2">
    <source>
        <dbReference type="Proteomes" id="UP000824890"/>
    </source>
</evidence>
<reference evidence="1 2" key="1">
    <citation type="submission" date="2021-05" db="EMBL/GenBank/DDBJ databases">
        <title>Genome Assembly of Synthetic Allotetraploid Brassica napus Reveals Homoeologous Exchanges between Subgenomes.</title>
        <authorList>
            <person name="Davis J.T."/>
        </authorList>
    </citation>
    <scope>NUCLEOTIDE SEQUENCE [LARGE SCALE GENOMIC DNA]</scope>
    <source>
        <strain evidence="2">cv. Da-Ae</strain>
        <tissue evidence="1">Seedling</tissue>
    </source>
</reference>
<name>A0ABQ7YEG7_BRANA</name>
<gene>
    <name evidence="1" type="ORF">HID58_083768</name>
</gene>
<evidence type="ECO:0000313" key="1">
    <source>
        <dbReference type="EMBL" id="KAH0866557.1"/>
    </source>
</evidence>
<dbReference type="EMBL" id="JAGKQM010000018">
    <property type="protein sequence ID" value="KAH0866557.1"/>
    <property type="molecule type" value="Genomic_DNA"/>
</dbReference>